<comment type="caution">
    <text evidence="7">The sequence shown here is derived from an EMBL/GenBank/DDBJ whole genome shotgun (WGS) entry which is preliminary data.</text>
</comment>
<keyword evidence="7" id="KW-0687">Ribonucleoprotein</keyword>
<evidence type="ECO:0000256" key="3">
    <source>
        <dbReference type="ARBA" id="ARBA00022603"/>
    </source>
</evidence>
<feature type="binding site" evidence="6">
    <location>
        <position position="233"/>
    </location>
    <ligand>
        <name>S-adenosyl-L-methionine</name>
        <dbReference type="ChEBI" id="CHEBI:59789"/>
    </ligand>
</feature>
<dbReference type="EMBL" id="JAVDPY010000004">
    <property type="protein sequence ID" value="MDR6333971.1"/>
    <property type="molecule type" value="Genomic_DNA"/>
</dbReference>
<evidence type="ECO:0000256" key="4">
    <source>
        <dbReference type="ARBA" id="ARBA00022679"/>
    </source>
</evidence>
<evidence type="ECO:0000313" key="7">
    <source>
        <dbReference type="EMBL" id="GLI22687.1"/>
    </source>
</evidence>
<dbReference type="RefSeq" id="WP_281807596.1">
    <property type="nucleotide sequence ID" value="NZ_BSDO01000003.1"/>
</dbReference>
<comment type="similarity">
    <text evidence="1 6">Belongs to the methyltransferase superfamily. PrmA family.</text>
</comment>
<dbReference type="GO" id="GO:0032259">
    <property type="term" value="P:methylation"/>
    <property type="evidence" value="ECO:0007669"/>
    <property type="project" value="UniProtKB-KW"/>
</dbReference>
<dbReference type="InterPro" id="IPR029063">
    <property type="entry name" value="SAM-dependent_MTases_sf"/>
</dbReference>
<dbReference type="Pfam" id="PF06325">
    <property type="entry name" value="PrmA"/>
    <property type="match status" value="1"/>
</dbReference>
<dbReference type="HAMAP" id="MF_00735">
    <property type="entry name" value="Methyltr_PrmA"/>
    <property type="match status" value="1"/>
</dbReference>
<dbReference type="Proteomes" id="UP001144397">
    <property type="component" value="Unassembled WGS sequence"/>
</dbReference>
<protein>
    <recommendedName>
        <fullName evidence="6">Ribosomal protein L11 methyltransferase</fullName>
        <shortName evidence="6">L11 Mtase</shortName>
        <ecNumber evidence="6">2.1.1.-</ecNumber>
    </recommendedName>
</protein>
<organism evidence="7 9">
    <name type="scientific">Xanthobacter flavus</name>
    <dbReference type="NCBI Taxonomy" id="281"/>
    <lineage>
        <taxon>Bacteria</taxon>
        <taxon>Pseudomonadati</taxon>
        <taxon>Pseudomonadota</taxon>
        <taxon>Alphaproteobacteria</taxon>
        <taxon>Hyphomicrobiales</taxon>
        <taxon>Xanthobacteraceae</taxon>
        <taxon>Xanthobacter</taxon>
    </lineage>
</organism>
<dbReference type="PANTHER" id="PTHR43648:SF1">
    <property type="entry name" value="ELECTRON TRANSFER FLAVOPROTEIN BETA SUBUNIT LYSINE METHYLTRANSFERASE"/>
    <property type="match status" value="1"/>
</dbReference>
<dbReference type="InterPro" id="IPR050078">
    <property type="entry name" value="Ribosomal_L11_MeTrfase_PrmA"/>
</dbReference>
<evidence type="ECO:0000313" key="9">
    <source>
        <dbReference type="Proteomes" id="UP001144397"/>
    </source>
</evidence>
<dbReference type="GeneID" id="95763149"/>
<dbReference type="GO" id="GO:0005840">
    <property type="term" value="C:ribosome"/>
    <property type="evidence" value="ECO:0007669"/>
    <property type="project" value="UniProtKB-KW"/>
</dbReference>
<evidence type="ECO:0000256" key="5">
    <source>
        <dbReference type="ARBA" id="ARBA00022691"/>
    </source>
</evidence>
<keyword evidence="10" id="KW-1185">Reference proteome</keyword>
<dbReference type="SUPFAM" id="SSF53335">
    <property type="entry name" value="S-adenosyl-L-methionine-dependent methyltransferases"/>
    <property type="match status" value="1"/>
</dbReference>
<feature type="binding site" evidence="6">
    <location>
        <position position="187"/>
    </location>
    <ligand>
        <name>S-adenosyl-L-methionine</name>
        <dbReference type="ChEBI" id="CHEBI:59789"/>
    </ligand>
</feature>
<dbReference type="NCBIfam" id="NF001784">
    <property type="entry name" value="PRK00517.2-1"/>
    <property type="match status" value="1"/>
</dbReference>
<name>A0A9W6CP18_XANFL</name>
<keyword evidence="4 6" id="KW-0808">Transferase</keyword>
<evidence type="ECO:0000313" key="8">
    <source>
        <dbReference type="EMBL" id="MDR6333971.1"/>
    </source>
</evidence>
<feature type="binding site" evidence="6">
    <location>
        <position position="142"/>
    </location>
    <ligand>
        <name>S-adenosyl-L-methionine</name>
        <dbReference type="ChEBI" id="CHEBI:59789"/>
    </ligand>
</feature>
<dbReference type="GO" id="GO:0008276">
    <property type="term" value="F:protein methyltransferase activity"/>
    <property type="evidence" value="ECO:0007669"/>
    <property type="project" value="UniProtKB-UniRule"/>
</dbReference>
<dbReference type="InterPro" id="IPR004498">
    <property type="entry name" value="Ribosomal_PrmA_MeTrfase"/>
</dbReference>
<keyword evidence="3 6" id="KW-0489">Methyltransferase</keyword>
<reference evidence="8 10" key="2">
    <citation type="submission" date="2023-07" db="EMBL/GenBank/DDBJ databases">
        <title>Genomic Encyclopedia of Type Strains, Phase IV (KMG-IV): sequencing the most valuable type-strain genomes for metagenomic binning, comparative biology and taxonomic classification.</title>
        <authorList>
            <person name="Goeker M."/>
        </authorList>
    </citation>
    <scope>NUCLEOTIDE SEQUENCE [LARGE SCALE GENOMIC DNA]</scope>
    <source>
        <strain evidence="8 10">DSM 338</strain>
    </source>
</reference>
<comment type="function">
    <text evidence="6">Methylates ribosomal protein L11.</text>
</comment>
<dbReference type="AlphaFoldDB" id="A0A9W6CP18"/>
<evidence type="ECO:0000256" key="2">
    <source>
        <dbReference type="ARBA" id="ARBA00022490"/>
    </source>
</evidence>
<reference evidence="7" key="1">
    <citation type="submission" date="2022-12" db="EMBL/GenBank/DDBJ databases">
        <title>Reference genome sequencing for broad-spectrum identification of bacterial and archaeal isolates by mass spectrometry.</title>
        <authorList>
            <person name="Sekiguchi Y."/>
            <person name="Tourlousse D.M."/>
        </authorList>
    </citation>
    <scope>NUCLEOTIDE SEQUENCE</scope>
    <source>
        <strain evidence="7">301</strain>
    </source>
</reference>
<dbReference type="Gene3D" id="3.40.50.150">
    <property type="entry name" value="Vaccinia Virus protein VP39"/>
    <property type="match status" value="1"/>
</dbReference>
<keyword evidence="5 6" id="KW-0949">S-adenosyl-L-methionine</keyword>
<proteinExistence type="inferred from homology"/>
<evidence type="ECO:0000256" key="1">
    <source>
        <dbReference type="ARBA" id="ARBA00009741"/>
    </source>
</evidence>
<sequence length="303" mass="31851">MLEGLPPNDATHVMRVEAPRRQAQRIADLISETFDPAEVAVANFERTDDDWVVEVYAGAAFDADTLRELVEIAAGPELAAAVTFGEIEQKDWVAASLEGLAPVAVGPVVVHGSHDRGRVGPNRIGIEIEAALAFGTGHHGTTQGCLHAIVNAARRGRPQRVLDVGTGTGVLAIAAERLFHTEIVGSDIDIIAVRTAKANAAANKAPGVRMVHAAGAGARAIRIHGPYDLILANILLPPLKRLARPLASLLAPGGRIVLSGLLTAQVPAALAAYRAQGLHLVSQRHIEGWATLTLAARSDRPRG</sequence>
<comment type="catalytic activity">
    <reaction evidence="6">
        <text>L-lysyl-[protein] + 3 S-adenosyl-L-methionine = N(6),N(6),N(6)-trimethyl-L-lysyl-[protein] + 3 S-adenosyl-L-homocysteine + 3 H(+)</text>
        <dbReference type="Rhea" id="RHEA:54192"/>
        <dbReference type="Rhea" id="RHEA-COMP:9752"/>
        <dbReference type="Rhea" id="RHEA-COMP:13826"/>
        <dbReference type="ChEBI" id="CHEBI:15378"/>
        <dbReference type="ChEBI" id="CHEBI:29969"/>
        <dbReference type="ChEBI" id="CHEBI:57856"/>
        <dbReference type="ChEBI" id="CHEBI:59789"/>
        <dbReference type="ChEBI" id="CHEBI:61961"/>
    </reaction>
</comment>
<keyword evidence="2 6" id="KW-0963">Cytoplasm</keyword>
<dbReference type="PANTHER" id="PTHR43648">
    <property type="entry name" value="ELECTRON TRANSFER FLAVOPROTEIN BETA SUBUNIT LYSINE METHYLTRANSFERASE"/>
    <property type="match status" value="1"/>
</dbReference>
<dbReference type="CDD" id="cd02440">
    <property type="entry name" value="AdoMet_MTases"/>
    <property type="match status" value="1"/>
</dbReference>
<dbReference type="GO" id="GO:0005737">
    <property type="term" value="C:cytoplasm"/>
    <property type="evidence" value="ECO:0007669"/>
    <property type="project" value="UniProtKB-SubCell"/>
</dbReference>
<evidence type="ECO:0000313" key="10">
    <source>
        <dbReference type="Proteomes" id="UP001245370"/>
    </source>
</evidence>
<dbReference type="EMBL" id="BSDO01000003">
    <property type="protein sequence ID" value="GLI22687.1"/>
    <property type="molecule type" value="Genomic_DNA"/>
</dbReference>
<feature type="binding site" evidence="6">
    <location>
        <position position="165"/>
    </location>
    <ligand>
        <name>S-adenosyl-L-methionine</name>
        <dbReference type="ChEBI" id="CHEBI:59789"/>
    </ligand>
</feature>
<gene>
    <name evidence="6 7" type="primary">prmA</name>
    <name evidence="8" type="ORF">GGQ86_002447</name>
    <name evidence="7" type="ORF">XFLAVUS301_23610</name>
</gene>
<comment type="subcellular location">
    <subcellularLocation>
        <location evidence="6">Cytoplasm</location>
    </subcellularLocation>
</comment>
<dbReference type="EC" id="2.1.1.-" evidence="6"/>
<keyword evidence="7" id="KW-0689">Ribosomal protein</keyword>
<evidence type="ECO:0000256" key="6">
    <source>
        <dbReference type="HAMAP-Rule" id="MF_00735"/>
    </source>
</evidence>
<accession>A0A9W6CP18</accession>
<dbReference type="Proteomes" id="UP001245370">
    <property type="component" value="Unassembled WGS sequence"/>
</dbReference>